<dbReference type="Proteomes" id="UP000028534">
    <property type="component" value="Unassembled WGS sequence"/>
</dbReference>
<dbReference type="InterPro" id="IPR044855">
    <property type="entry name" value="CoA-Trfase_III_dom3_sf"/>
</dbReference>
<gene>
    <name evidence="2" type="ORF">CP98_04264</name>
</gene>
<reference evidence="2 3" key="1">
    <citation type="submission" date="2014-03" db="EMBL/GenBank/DDBJ databases">
        <title>Genome sequence of Sphingobium yanoikuyae B1.</title>
        <authorList>
            <person name="Gan H.M."/>
            <person name="Gan H.Y."/>
            <person name="Savka M.A."/>
        </authorList>
    </citation>
    <scope>NUCLEOTIDE SEQUENCE [LARGE SCALE GENOMIC DNA]</scope>
    <source>
        <strain evidence="2 3">B1</strain>
    </source>
</reference>
<dbReference type="EMBL" id="JGVR01000036">
    <property type="protein sequence ID" value="KEZ15982.1"/>
    <property type="molecule type" value="Genomic_DNA"/>
</dbReference>
<dbReference type="Gene3D" id="3.40.50.10540">
    <property type="entry name" value="Crotonobetainyl-coa:carnitine coa-transferase, domain 1"/>
    <property type="match status" value="1"/>
</dbReference>
<evidence type="ECO:0000313" key="2">
    <source>
        <dbReference type="EMBL" id="KEZ15982.1"/>
    </source>
</evidence>
<dbReference type="eggNOG" id="COG1804">
    <property type="taxonomic scope" value="Bacteria"/>
</dbReference>
<protein>
    <submittedName>
        <fullName evidence="2">Putative acyl-CoA transferase/carnitine dehydratase</fullName>
    </submittedName>
</protein>
<organism evidence="2 3">
    <name type="scientific">Sphingobium yanoikuyae</name>
    <name type="common">Sphingomonas yanoikuyae</name>
    <dbReference type="NCBI Taxonomy" id="13690"/>
    <lineage>
        <taxon>Bacteria</taxon>
        <taxon>Pseudomonadati</taxon>
        <taxon>Pseudomonadota</taxon>
        <taxon>Alphaproteobacteria</taxon>
        <taxon>Sphingomonadales</taxon>
        <taxon>Sphingomonadaceae</taxon>
        <taxon>Sphingobium</taxon>
    </lineage>
</organism>
<dbReference type="Pfam" id="PF02515">
    <property type="entry name" value="CoA_transf_3"/>
    <property type="match status" value="1"/>
</dbReference>
<dbReference type="InterPro" id="IPR050483">
    <property type="entry name" value="CoA-transferase_III_domain"/>
</dbReference>
<dbReference type="PATRIC" id="fig|13690.10.peg.4388"/>
<proteinExistence type="predicted"/>
<dbReference type="STRING" id="13690.AX777_21130"/>
<dbReference type="InterPro" id="IPR003673">
    <property type="entry name" value="CoA-Trfase_fam_III"/>
</dbReference>
<name>A0A084EDE0_SPHYA</name>
<evidence type="ECO:0000256" key="1">
    <source>
        <dbReference type="ARBA" id="ARBA00022679"/>
    </source>
</evidence>
<comment type="caution">
    <text evidence="2">The sequence shown here is derived from an EMBL/GenBank/DDBJ whole genome shotgun (WGS) entry which is preliminary data.</text>
</comment>
<keyword evidence="1 2" id="KW-0808">Transferase</keyword>
<dbReference type="SUPFAM" id="SSF89796">
    <property type="entry name" value="CoA-transferase family III (CaiB/BaiF)"/>
    <property type="match status" value="1"/>
</dbReference>
<dbReference type="AlphaFoldDB" id="A0A084EDE0"/>
<dbReference type="PANTHER" id="PTHR48207">
    <property type="entry name" value="SUCCINATE--HYDROXYMETHYLGLUTARATE COA-TRANSFERASE"/>
    <property type="match status" value="1"/>
</dbReference>
<dbReference type="InterPro" id="IPR023606">
    <property type="entry name" value="CoA-Trfase_III_dom_1_sf"/>
</dbReference>
<dbReference type="PANTHER" id="PTHR48207:SF3">
    <property type="entry name" value="SUCCINATE--HYDROXYMETHYLGLUTARATE COA-TRANSFERASE"/>
    <property type="match status" value="1"/>
</dbReference>
<accession>A0A084EDE0</accession>
<dbReference type="GO" id="GO:0008410">
    <property type="term" value="F:CoA-transferase activity"/>
    <property type="evidence" value="ECO:0007669"/>
    <property type="project" value="TreeGrafter"/>
</dbReference>
<evidence type="ECO:0000313" key="3">
    <source>
        <dbReference type="Proteomes" id="UP000028534"/>
    </source>
</evidence>
<sequence>MGRPTERCMMDSHDKNIWAGPLAGVRVLDFTRVLAGPSAALALADLGAEVIKVEPPGSGDDTRSFPPLREGESHYFLSVNRGKKSIVLDLKAPEGLAIARDLAAKSDIVIENYRPGVMDRLGLGYDALSALNPGLIYCAISGFGMTGPLKDRPSFDIVLQAMSGALSVNGEPGGLPTKLGIPLGDLVGGINGPIAILAALHERHATGRGRLIDISLMDGMIGLLGYLAQLSFFTGQDPVPQGSQHPNLVPYGVFPASDGSIVIACLTNHFWGKICAALGLDALADDPRYDRLDKRRERRAEVNALLSAVTQTRSVADLADLFAAHQVPHAPILTISEALAQPQTLARNMVVETEHRTLGMIPIVNRPFRFPGAEQPVPSAPPVLGEHSDALLSDLLGMDAQTIARLRDAGIVA</sequence>
<dbReference type="Gene3D" id="3.30.1540.10">
    <property type="entry name" value="formyl-coa transferase, domain 3"/>
    <property type="match status" value="1"/>
</dbReference>